<dbReference type="InterPro" id="IPR016161">
    <property type="entry name" value="Ald_DH/histidinol_DH"/>
</dbReference>
<dbReference type="InterPro" id="IPR044151">
    <property type="entry name" value="ALDH_KGSADH"/>
</dbReference>
<keyword evidence="4" id="KW-1185">Reference proteome</keyword>
<dbReference type="InterPro" id="IPR015590">
    <property type="entry name" value="Aldehyde_DH_dom"/>
</dbReference>
<dbReference type="Proteomes" id="UP000192472">
    <property type="component" value="Unassembled WGS sequence"/>
</dbReference>
<sequence>MHGNNRIGFELSDKGTATLQSFNPAKAETRAGKFKGATSEDIEAAMTKAKIAFDSYSQTSPEKRAQFLEAIADEILNLGDELVHAAMEESALPEGRIVGERGRTMGQLKLFASLLRDGVWVEATIDTAQPSREPLPKPDIRKMLRPIGPVVVFTASNFPLAFSTAGGDTASALASGCPVVVKAHNSHLQTNELVSDAIARAAEKTGMPDGVYSSLAGEGFELGTTLVKHPNTKAVAFTGSLDGGMALYKMAIERDEPIPVFAEMGSINPVIFLPEKLKAETNDLAKTYAGSITLGVGQFCTNPGLLIGLESRELDQFCETLAHEITTSAAATMLNEGIANSFSKNKETSLTQNGVKLISSNNVETPRNGANAAVARVSATDFLSNPNLQHEVFGPYSLIVTCRDQSQLDEVITQLSGQLTITFMGNENDLKTFEKQIHSAEKKTGRLIYNGVPTGVEVCSSMQHGGPFPAATDSRFTSVGSDAIKRFARPVSYQNAPQFLLPDELKNENPNGIWRSVDGIWTNNGV</sequence>
<protein>
    <submittedName>
        <fullName evidence="3">NADP-dependent aldehyde dehydrogenase</fullName>
    </submittedName>
</protein>
<keyword evidence="1" id="KW-0560">Oxidoreductase</keyword>
<proteinExistence type="predicted"/>
<name>A0A1W2GD75_REIFA</name>
<dbReference type="InterPro" id="IPR016163">
    <property type="entry name" value="Ald_DH_C"/>
</dbReference>
<feature type="domain" description="Aldehyde dehydrogenase" evidence="2">
    <location>
        <begin position="17"/>
        <end position="408"/>
    </location>
</feature>
<reference evidence="3 4" key="1">
    <citation type="submission" date="2017-04" db="EMBL/GenBank/DDBJ databases">
        <authorList>
            <person name="Afonso C.L."/>
            <person name="Miller P.J."/>
            <person name="Scott M.A."/>
            <person name="Spackman E."/>
            <person name="Goraichik I."/>
            <person name="Dimitrov K.M."/>
            <person name="Suarez D.L."/>
            <person name="Swayne D.E."/>
        </authorList>
    </citation>
    <scope>NUCLEOTIDE SEQUENCE [LARGE SCALE GENOMIC DNA]</scope>
    <source>
        <strain evidence="3 4">DSM 26133</strain>
    </source>
</reference>
<dbReference type="Pfam" id="PF00171">
    <property type="entry name" value="Aldedh"/>
    <property type="match status" value="1"/>
</dbReference>
<evidence type="ECO:0000256" key="1">
    <source>
        <dbReference type="ARBA" id="ARBA00023002"/>
    </source>
</evidence>
<dbReference type="Gene3D" id="3.40.309.10">
    <property type="entry name" value="Aldehyde Dehydrogenase, Chain A, domain 2"/>
    <property type="match status" value="1"/>
</dbReference>
<dbReference type="GO" id="GO:0016620">
    <property type="term" value="F:oxidoreductase activity, acting on the aldehyde or oxo group of donors, NAD or NADP as acceptor"/>
    <property type="evidence" value="ECO:0007669"/>
    <property type="project" value="InterPro"/>
</dbReference>
<dbReference type="RefSeq" id="WP_084372678.1">
    <property type="nucleotide sequence ID" value="NZ_FWYF01000002.1"/>
</dbReference>
<gene>
    <name evidence="3" type="ORF">SAMN04488029_1998</name>
</gene>
<dbReference type="STRING" id="692418.SAMN04488029_1998"/>
<dbReference type="Gene3D" id="3.40.605.10">
    <property type="entry name" value="Aldehyde Dehydrogenase, Chain A, domain 1"/>
    <property type="match status" value="1"/>
</dbReference>
<accession>A0A1W2GD75</accession>
<dbReference type="InterPro" id="IPR050740">
    <property type="entry name" value="Aldehyde_DH_Superfamily"/>
</dbReference>
<evidence type="ECO:0000259" key="2">
    <source>
        <dbReference type="Pfam" id="PF00171"/>
    </source>
</evidence>
<dbReference type="OrthoDB" id="9770537at2"/>
<organism evidence="3 4">
    <name type="scientific">Reichenbachiella faecimaris</name>
    <dbReference type="NCBI Taxonomy" id="692418"/>
    <lineage>
        <taxon>Bacteria</taxon>
        <taxon>Pseudomonadati</taxon>
        <taxon>Bacteroidota</taxon>
        <taxon>Cytophagia</taxon>
        <taxon>Cytophagales</taxon>
        <taxon>Reichenbachiellaceae</taxon>
        <taxon>Reichenbachiella</taxon>
    </lineage>
</organism>
<dbReference type="CDD" id="cd07129">
    <property type="entry name" value="ALDH_KGSADH"/>
    <property type="match status" value="1"/>
</dbReference>
<dbReference type="PANTHER" id="PTHR43353:SF3">
    <property type="entry name" value="ALDEHYDE DEHYDROGENASE-RELATED"/>
    <property type="match status" value="1"/>
</dbReference>
<dbReference type="EMBL" id="FWYF01000002">
    <property type="protein sequence ID" value="SMD34422.1"/>
    <property type="molecule type" value="Genomic_DNA"/>
</dbReference>
<evidence type="ECO:0000313" key="4">
    <source>
        <dbReference type="Proteomes" id="UP000192472"/>
    </source>
</evidence>
<evidence type="ECO:0000313" key="3">
    <source>
        <dbReference type="EMBL" id="SMD34422.1"/>
    </source>
</evidence>
<dbReference type="PANTHER" id="PTHR43353">
    <property type="entry name" value="SUCCINATE-SEMIALDEHYDE DEHYDROGENASE, MITOCHONDRIAL"/>
    <property type="match status" value="1"/>
</dbReference>
<dbReference type="AlphaFoldDB" id="A0A1W2GD75"/>
<dbReference type="SUPFAM" id="SSF53720">
    <property type="entry name" value="ALDH-like"/>
    <property type="match status" value="1"/>
</dbReference>
<dbReference type="InterPro" id="IPR016162">
    <property type="entry name" value="Ald_DH_N"/>
</dbReference>